<sequence length="580" mass="66600">MHSITCESFLLNCNFDYYTLIFIALNFLWLLYFYQSNVAAALVAGAFLSATIQTIAEKLSSTEFRGFVSNTKFNYSLLEELKTTLFTLQAVLVDAEPKQFNDLPVKQWLDDLKDAIFYSEDLLNLIIYDALRCKVENTPVDQLQNLSSSIKINSKMEKMCKRLQTFVQQKDIIGLQRTVSGRVSRRTPSSSVVNESVKVGRNDDKDRLIDVLVSDWHQQTDSSMCCCNSGYGRCRKKTLAQLVYNDEKVEKHFDLKAWVYVSEDFDVVRVTKSLLESVVRNTTSTASKVWESDNLDILRVELMKQLMDRRFLFVLDDLWNDNYIDWNELVTPLFKGTIGSKVIITTREQKVADVARTFPIHKLEPMSDEDCWSFLSMHAIGGEYLGRGKYPKIEAIGRKISRKCNGLPIAAKALGGLMRSKVDEKEWNAILNSDIWKLQNDKNSPRFALELSISSVSFEEEKQINNPSVKQWLDDLKDAVFDAEDLLNQISYDSLRCKVENAQVGNKTNQVWNFLSSPFKNFYRDINFQMKIMCESLQLFAQHKDILGLQTKSARVSRRTPSSSVVNESFMVGRKDEKET</sequence>
<evidence type="ECO:0000313" key="1">
    <source>
        <dbReference type="EMBL" id="CAJ2639090.1"/>
    </source>
</evidence>
<evidence type="ECO:0000313" key="2">
    <source>
        <dbReference type="Proteomes" id="UP001177021"/>
    </source>
</evidence>
<proteinExistence type="predicted"/>
<reference evidence="1" key="1">
    <citation type="submission" date="2023-10" db="EMBL/GenBank/DDBJ databases">
        <authorList>
            <person name="Rodriguez Cubillos JULIANA M."/>
            <person name="De Vega J."/>
        </authorList>
    </citation>
    <scope>NUCLEOTIDE SEQUENCE</scope>
</reference>
<gene>
    <name evidence="1" type="ORF">MILVUS5_LOCUS9172</name>
</gene>
<name>A0ACB0J456_TRIPR</name>
<accession>A0ACB0J456</accession>
<comment type="caution">
    <text evidence="1">The sequence shown here is derived from an EMBL/GenBank/DDBJ whole genome shotgun (WGS) entry which is preliminary data.</text>
</comment>
<dbReference type="EMBL" id="CASHSV030000024">
    <property type="protein sequence ID" value="CAJ2639090.1"/>
    <property type="molecule type" value="Genomic_DNA"/>
</dbReference>
<dbReference type="Proteomes" id="UP001177021">
    <property type="component" value="Unassembled WGS sequence"/>
</dbReference>
<keyword evidence="2" id="KW-1185">Reference proteome</keyword>
<organism evidence="1 2">
    <name type="scientific">Trifolium pratense</name>
    <name type="common">Red clover</name>
    <dbReference type="NCBI Taxonomy" id="57577"/>
    <lineage>
        <taxon>Eukaryota</taxon>
        <taxon>Viridiplantae</taxon>
        <taxon>Streptophyta</taxon>
        <taxon>Embryophyta</taxon>
        <taxon>Tracheophyta</taxon>
        <taxon>Spermatophyta</taxon>
        <taxon>Magnoliopsida</taxon>
        <taxon>eudicotyledons</taxon>
        <taxon>Gunneridae</taxon>
        <taxon>Pentapetalae</taxon>
        <taxon>rosids</taxon>
        <taxon>fabids</taxon>
        <taxon>Fabales</taxon>
        <taxon>Fabaceae</taxon>
        <taxon>Papilionoideae</taxon>
        <taxon>50 kb inversion clade</taxon>
        <taxon>NPAAA clade</taxon>
        <taxon>Hologalegina</taxon>
        <taxon>IRL clade</taxon>
        <taxon>Trifolieae</taxon>
        <taxon>Trifolium</taxon>
    </lineage>
</organism>
<protein>
    <submittedName>
        <fullName evidence="1">Uncharacterized protein</fullName>
    </submittedName>
</protein>